<dbReference type="InterPro" id="IPR009100">
    <property type="entry name" value="AcylCoA_DH/oxidase_NM_dom_sf"/>
</dbReference>
<dbReference type="SUPFAM" id="SSF47203">
    <property type="entry name" value="Acyl-CoA dehydrogenase C-terminal domain-like"/>
    <property type="match status" value="1"/>
</dbReference>
<dbReference type="AlphaFoldDB" id="A0A0D2PPF8"/>
<dbReference type="InterPro" id="IPR036250">
    <property type="entry name" value="AcylCo_DH-like_C"/>
</dbReference>
<evidence type="ECO:0000256" key="1">
    <source>
        <dbReference type="SAM" id="Phobius"/>
    </source>
</evidence>
<dbReference type="STRING" id="945553.A0A0D2PPF8"/>
<dbReference type="EMBL" id="KN817555">
    <property type="protein sequence ID" value="KJA21760.1"/>
    <property type="molecule type" value="Genomic_DNA"/>
</dbReference>
<dbReference type="Gene3D" id="1.20.140.10">
    <property type="entry name" value="Butyryl-CoA Dehydrogenase, subunit A, domain 3"/>
    <property type="match status" value="1"/>
</dbReference>
<dbReference type="GO" id="GO:0033540">
    <property type="term" value="P:fatty acid beta-oxidation using acyl-CoA oxidase"/>
    <property type="evidence" value="ECO:0007669"/>
    <property type="project" value="TreeGrafter"/>
</dbReference>
<reference evidence="3" key="1">
    <citation type="submission" date="2014-04" db="EMBL/GenBank/DDBJ databases">
        <title>Evolutionary Origins and Diversification of the Mycorrhizal Mutualists.</title>
        <authorList>
            <consortium name="DOE Joint Genome Institute"/>
            <consortium name="Mycorrhizal Genomics Consortium"/>
            <person name="Kohler A."/>
            <person name="Kuo A."/>
            <person name="Nagy L.G."/>
            <person name="Floudas D."/>
            <person name="Copeland A."/>
            <person name="Barry K.W."/>
            <person name="Cichocki N."/>
            <person name="Veneault-Fourrey C."/>
            <person name="LaButti K."/>
            <person name="Lindquist E.A."/>
            <person name="Lipzen A."/>
            <person name="Lundell T."/>
            <person name="Morin E."/>
            <person name="Murat C."/>
            <person name="Riley R."/>
            <person name="Ohm R."/>
            <person name="Sun H."/>
            <person name="Tunlid A."/>
            <person name="Henrissat B."/>
            <person name="Grigoriev I.V."/>
            <person name="Hibbett D.S."/>
            <person name="Martin F."/>
        </authorList>
    </citation>
    <scope>NUCLEOTIDE SEQUENCE [LARGE SCALE GENOMIC DNA]</scope>
    <source>
        <strain evidence="3">FD-334 SS-4</strain>
    </source>
</reference>
<gene>
    <name evidence="2" type="ORF">HYPSUDRAFT_67456</name>
</gene>
<keyword evidence="1" id="KW-0812">Transmembrane</keyword>
<dbReference type="InterPro" id="IPR012258">
    <property type="entry name" value="Acyl-CoA_oxidase"/>
</dbReference>
<name>A0A0D2PPF8_HYPSF</name>
<keyword evidence="1" id="KW-1133">Transmembrane helix</keyword>
<proteinExistence type="predicted"/>
<dbReference type="InterPro" id="IPR046373">
    <property type="entry name" value="Acyl-CoA_Oxase/DH_mid-dom_sf"/>
</dbReference>
<sequence>MLKRAAKNFRFSESFLQPLPAMQNQLYSHPLFTVKSELLSPDERVLLTYQRAKAVLQTHRLSAADVQFCSERFWALMNDPIMSLDIAMFTVLAAHVGLAIGTLSRHLRKRPDLKTLVQRLLRFETVGLYLLTERGHGLDAFNIETTATQTPDGYILHTPREEAAKFMPASTPVFNIPKVALVMARLIVKGEDRGCRFFLVPICNEHEMYEGVSSTRLPPRSGTGPLDFSITTFNHVALPHTALVASDIYNVAKPSRPLEAWWDEIWRIQLGTMAVPAPWISAIKAVAYIGGRYSMHRSLLGKSNAPTPIISFRTQQWPVAHATSVGMVMANWFPKAVQYAMEDCSDHRVRHAMSVIIKATVCRHFQRCAPEMAERCGAQGTFEQNYIARIENDGKGVIIAEGDVLTLCIRLFSELLQGHFEIALPDPSESLLACHAASLLQENRDLFKSLKCEHRSDSFNSLILPQSQTVIEAMGHALAYSAAVKAGLPKPILDVYECAIIRQDPAWYSEEARISRMEQRQREDTAVSSFMPQLDTFLNQLNIENYISAPIVSDSRWKEYLESLPVYSGNAIPHVEAFQAVL</sequence>
<dbReference type="Gene3D" id="2.40.110.10">
    <property type="entry name" value="Butyryl-CoA Dehydrogenase, subunit A, domain 2"/>
    <property type="match status" value="1"/>
</dbReference>
<dbReference type="PANTHER" id="PTHR10909:SF382">
    <property type="entry name" value="ACYL-COENZYME A OXIDASE"/>
    <property type="match status" value="1"/>
</dbReference>
<dbReference type="OrthoDB" id="538336at2759"/>
<dbReference type="GO" id="GO:0005777">
    <property type="term" value="C:peroxisome"/>
    <property type="evidence" value="ECO:0007669"/>
    <property type="project" value="InterPro"/>
</dbReference>
<dbReference type="OMA" id="YECAVIS"/>
<dbReference type="GO" id="GO:0003997">
    <property type="term" value="F:acyl-CoA oxidase activity"/>
    <property type="evidence" value="ECO:0007669"/>
    <property type="project" value="InterPro"/>
</dbReference>
<dbReference type="GO" id="GO:0055088">
    <property type="term" value="P:lipid homeostasis"/>
    <property type="evidence" value="ECO:0007669"/>
    <property type="project" value="TreeGrafter"/>
</dbReference>
<dbReference type="Proteomes" id="UP000054270">
    <property type="component" value="Unassembled WGS sequence"/>
</dbReference>
<dbReference type="GO" id="GO:0005504">
    <property type="term" value="F:fatty acid binding"/>
    <property type="evidence" value="ECO:0007669"/>
    <property type="project" value="TreeGrafter"/>
</dbReference>
<protein>
    <recommendedName>
        <fullName evidence="4">Acyl-coenzyme A oxidase</fullName>
    </recommendedName>
</protein>
<dbReference type="SUPFAM" id="SSF56645">
    <property type="entry name" value="Acyl-CoA dehydrogenase NM domain-like"/>
    <property type="match status" value="1"/>
</dbReference>
<feature type="transmembrane region" description="Helical" evidence="1">
    <location>
        <begin position="86"/>
        <end position="104"/>
    </location>
</feature>
<dbReference type="GO" id="GO:0071949">
    <property type="term" value="F:FAD binding"/>
    <property type="evidence" value="ECO:0007669"/>
    <property type="project" value="InterPro"/>
</dbReference>
<evidence type="ECO:0000313" key="3">
    <source>
        <dbReference type="Proteomes" id="UP000054270"/>
    </source>
</evidence>
<keyword evidence="1" id="KW-0472">Membrane</keyword>
<evidence type="ECO:0008006" key="4">
    <source>
        <dbReference type="Google" id="ProtNLM"/>
    </source>
</evidence>
<accession>A0A0D2PPF8</accession>
<organism evidence="2 3">
    <name type="scientific">Hypholoma sublateritium (strain FD-334 SS-4)</name>
    <dbReference type="NCBI Taxonomy" id="945553"/>
    <lineage>
        <taxon>Eukaryota</taxon>
        <taxon>Fungi</taxon>
        <taxon>Dikarya</taxon>
        <taxon>Basidiomycota</taxon>
        <taxon>Agaricomycotina</taxon>
        <taxon>Agaricomycetes</taxon>
        <taxon>Agaricomycetidae</taxon>
        <taxon>Agaricales</taxon>
        <taxon>Agaricineae</taxon>
        <taxon>Strophariaceae</taxon>
        <taxon>Hypholoma</taxon>
    </lineage>
</organism>
<dbReference type="PANTHER" id="PTHR10909">
    <property type="entry name" value="ELECTRON TRANSPORT OXIDOREDUCTASE"/>
    <property type="match status" value="1"/>
</dbReference>
<evidence type="ECO:0000313" key="2">
    <source>
        <dbReference type="EMBL" id="KJA21760.1"/>
    </source>
</evidence>
<keyword evidence="3" id="KW-1185">Reference proteome</keyword>